<accession>A0A8S2RJX4</accession>
<organism evidence="1 2">
    <name type="scientific">Rotaria magnacalcarata</name>
    <dbReference type="NCBI Taxonomy" id="392030"/>
    <lineage>
        <taxon>Eukaryota</taxon>
        <taxon>Metazoa</taxon>
        <taxon>Spiralia</taxon>
        <taxon>Gnathifera</taxon>
        <taxon>Rotifera</taxon>
        <taxon>Eurotatoria</taxon>
        <taxon>Bdelloidea</taxon>
        <taxon>Philodinida</taxon>
        <taxon>Philodinidae</taxon>
        <taxon>Rotaria</taxon>
    </lineage>
</organism>
<reference evidence="1" key="1">
    <citation type="submission" date="2021-02" db="EMBL/GenBank/DDBJ databases">
        <authorList>
            <person name="Nowell W R."/>
        </authorList>
    </citation>
    <scope>NUCLEOTIDE SEQUENCE</scope>
</reference>
<protein>
    <submittedName>
        <fullName evidence="1">Uncharacterized protein</fullName>
    </submittedName>
</protein>
<feature type="non-terminal residue" evidence="1">
    <location>
        <position position="82"/>
    </location>
</feature>
<name>A0A8S2RJX4_9BILA</name>
<gene>
    <name evidence="1" type="ORF">BYL167_LOCUS22153</name>
</gene>
<proteinExistence type="predicted"/>
<sequence length="82" mass="9499">MPDCIDEKLRNRSLPRKVDRESLDNDSTHQISVHARQGHNRFISESILPLLLCLTCPLLVRSIVFISYHCHGSIIEYLQRLS</sequence>
<dbReference type="Proteomes" id="UP000681967">
    <property type="component" value="Unassembled WGS sequence"/>
</dbReference>
<dbReference type="EMBL" id="CAJOBH010011721">
    <property type="protein sequence ID" value="CAF4164964.1"/>
    <property type="molecule type" value="Genomic_DNA"/>
</dbReference>
<comment type="caution">
    <text evidence="1">The sequence shown here is derived from an EMBL/GenBank/DDBJ whole genome shotgun (WGS) entry which is preliminary data.</text>
</comment>
<dbReference type="AlphaFoldDB" id="A0A8S2RJX4"/>
<evidence type="ECO:0000313" key="1">
    <source>
        <dbReference type="EMBL" id="CAF4164964.1"/>
    </source>
</evidence>
<evidence type="ECO:0000313" key="2">
    <source>
        <dbReference type="Proteomes" id="UP000681967"/>
    </source>
</evidence>